<name>A0A0M3I6V4_ASCLU</name>
<keyword evidence="2" id="KW-1185">Reference proteome</keyword>
<keyword evidence="1" id="KW-0732">Signal</keyword>
<organism evidence="2 3">
    <name type="scientific">Ascaris lumbricoides</name>
    <name type="common">Giant roundworm</name>
    <dbReference type="NCBI Taxonomy" id="6252"/>
    <lineage>
        <taxon>Eukaryota</taxon>
        <taxon>Metazoa</taxon>
        <taxon>Ecdysozoa</taxon>
        <taxon>Nematoda</taxon>
        <taxon>Chromadorea</taxon>
        <taxon>Rhabditida</taxon>
        <taxon>Spirurina</taxon>
        <taxon>Ascaridomorpha</taxon>
        <taxon>Ascaridoidea</taxon>
        <taxon>Ascarididae</taxon>
        <taxon>Ascaris</taxon>
    </lineage>
</organism>
<feature type="chain" id="PRO_5005657037" evidence="1">
    <location>
        <begin position="22"/>
        <end position="81"/>
    </location>
</feature>
<dbReference type="WBParaSite" id="ALUE_0001283201-mRNA-1">
    <property type="protein sequence ID" value="ALUE_0001283201-mRNA-1"/>
    <property type="gene ID" value="ALUE_0001283201"/>
</dbReference>
<dbReference type="AlphaFoldDB" id="A0A0M3I6V4"/>
<evidence type="ECO:0000313" key="3">
    <source>
        <dbReference type="WBParaSite" id="ALUE_0001283201-mRNA-1"/>
    </source>
</evidence>
<protein>
    <submittedName>
        <fullName evidence="3">Secreted protein</fullName>
    </submittedName>
</protein>
<accession>A0A0M3I6V4</accession>
<feature type="signal peptide" evidence="1">
    <location>
        <begin position="1"/>
        <end position="21"/>
    </location>
</feature>
<sequence length="81" mass="8648">MRASGRALVLCPMSCSALLSALSPRKQPTRTHVYTPIDPFAAASQQCARLCLNTILPSHVIPPCAPLELAGVFNTSESCEH</sequence>
<evidence type="ECO:0000313" key="2">
    <source>
        <dbReference type="Proteomes" id="UP000036681"/>
    </source>
</evidence>
<proteinExistence type="predicted"/>
<dbReference type="Proteomes" id="UP000036681">
    <property type="component" value="Unplaced"/>
</dbReference>
<reference evidence="3" key="1">
    <citation type="submission" date="2017-02" db="UniProtKB">
        <authorList>
            <consortium name="WormBaseParasite"/>
        </authorList>
    </citation>
    <scope>IDENTIFICATION</scope>
</reference>
<evidence type="ECO:0000256" key="1">
    <source>
        <dbReference type="SAM" id="SignalP"/>
    </source>
</evidence>